<proteinExistence type="predicted"/>
<gene>
    <name evidence="2" type="ORF">Agub_g8423</name>
</gene>
<dbReference type="Gene3D" id="1.25.40.20">
    <property type="entry name" value="Ankyrin repeat-containing domain"/>
    <property type="match status" value="1"/>
</dbReference>
<protein>
    <submittedName>
        <fullName evidence="2">Uncharacterized protein</fullName>
    </submittedName>
</protein>
<keyword evidence="3" id="KW-1185">Reference proteome</keyword>
<feature type="compositionally biased region" description="Low complexity" evidence="1">
    <location>
        <begin position="75"/>
        <end position="84"/>
    </location>
</feature>
<reference evidence="2 3" key="1">
    <citation type="journal article" date="2021" name="Sci. Rep.">
        <title>Genome sequencing of the multicellular alga Astrephomene provides insights into convergent evolution of germ-soma differentiation.</title>
        <authorList>
            <person name="Yamashita S."/>
            <person name="Yamamoto K."/>
            <person name="Matsuzaki R."/>
            <person name="Suzuki S."/>
            <person name="Yamaguchi H."/>
            <person name="Hirooka S."/>
            <person name="Minakuchi Y."/>
            <person name="Miyagishima S."/>
            <person name="Kawachi M."/>
            <person name="Toyoda A."/>
            <person name="Nozaki H."/>
        </authorList>
    </citation>
    <scope>NUCLEOTIDE SEQUENCE [LARGE SCALE GENOMIC DNA]</scope>
    <source>
        <strain evidence="2 3">NIES-4017</strain>
    </source>
</reference>
<evidence type="ECO:0000256" key="1">
    <source>
        <dbReference type="SAM" id="MobiDB-lite"/>
    </source>
</evidence>
<evidence type="ECO:0000313" key="3">
    <source>
        <dbReference type="Proteomes" id="UP001054857"/>
    </source>
</evidence>
<dbReference type="EMBL" id="BMAR01000015">
    <property type="protein sequence ID" value="GFR46792.1"/>
    <property type="molecule type" value="Genomic_DNA"/>
</dbReference>
<dbReference type="Proteomes" id="UP001054857">
    <property type="component" value="Unassembled WGS sequence"/>
</dbReference>
<name>A0AAD3HN27_9CHLO</name>
<organism evidence="2 3">
    <name type="scientific">Astrephomene gubernaculifera</name>
    <dbReference type="NCBI Taxonomy" id="47775"/>
    <lineage>
        <taxon>Eukaryota</taxon>
        <taxon>Viridiplantae</taxon>
        <taxon>Chlorophyta</taxon>
        <taxon>core chlorophytes</taxon>
        <taxon>Chlorophyceae</taxon>
        <taxon>CS clade</taxon>
        <taxon>Chlamydomonadales</taxon>
        <taxon>Astrephomenaceae</taxon>
        <taxon>Astrephomene</taxon>
    </lineage>
</organism>
<evidence type="ECO:0000313" key="2">
    <source>
        <dbReference type="EMBL" id="GFR46792.1"/>
    </source>
</evidence>
<dbReference type="InterPro" id="IPR036770">
    <property type="entry name" value="Ankyrin_rpt-contain_sf"/>
</dbReference>
<accession>A0AAD3HN27</accession>
<dbReference type="AlphaFoldDB" id="A0AAD3HN27"/>
<feature type="non-terminal residue" evidence="2">
    <location>
        <position position="1"/>
    </location>
</feature>
<comment type="caution">
    <text evidence="2">The sequence shown here is derived from an EMBL/GenBank/DDBJ whole genome shotgun (WGS) entry which is preliminary data.</text>
</comment>
<sequence length="101" mass="10842">MGSSFSSCVEPGPVFALFQAVRQGDLQAIKFRLNLDPELLNYRNLGDRDTVWHLAASSGSETVLAVLHEAAQAAAEQQGQRQQGGTEGRRVASVNCRNGKG</sequence>
<feature type="region of interest" description="Disordered" evidence="1">
    <location>
        <begin position="75"/>
        <end position="101"/>
    </location>
</feature>